<evidence type="ECO:0000313" key="1">
    <source>
        <dbReference type="EMBL" id="JAE15542.1"/>
    </source>
</evidence>
<dbReference type="EMBL" id="GBRH01182354">
    <property type="protein sequence ID" value="JAE15542.1"/>
    <property type="molecule type" value="Transcribed_RNA"/>
</dbReference>
<name>A0A0A9FTE0_ARUDO</name>
<accession>A0A0A9FTE0</accession>
<proteinExistence type="predicted"/>
<sequence length="37" mass="4336">MCYSIMEQYANCCFSILVAFKQCLGKLVPFGFYIQYL</sequence>
<organism evidence="1">
    <name type="scientific">Arundo donax</name>
    <name type="common">Giant reed</name>
    <name type="synonym">Donax arundinaceus</name>
    <dbReference type="NCBI Taxonomy" id="35708"/>
    <lineage>
        <taxon>Eukaryota</taxon>
        <taxon>Viridiplantae</taxon>
        <taxon>Streptophyta</taxon>
        <taxon>Embryophyta</taxon>
        <taxon>Tracheophyta</taxon>
        <taxon>Spermatophyta</taxon>
        <taxon>Magnoliopsida</taxon>
        <taxon>Liliopsida</taxon>
        <taxon>Poales</taxon>
        <taxon>Poaceae</taxon>
        <taxon>PACMAD clade</taxon>
        <taxon>Arundinoideae</taxon>
        <taxon>Arundineae</taxon>
        <taxon>Arundo</taxon>
    </lineage>
</organism>
<reference evidence="1" key="2">
    <citation type="journal article" date="2015" name="Data Brief">
        <title>Shoot transcriptome of the giant reed, Arundo donax.</title>
        <authorList>
            <person name="Barrero R.A."/>
            <person name="Guerrero F.D."/>
            <person name="Moolhuijzen P."/>
            <person name="Goolsby J.A."/>
            <person name="Tidwell J."/>
            <person name="Bellgard S.E."/>
            <person name="Bellgard M.I."/>
        </authorList>
    </citation>
    <scope>NUCLEOTIDE SEQUENCE</scope>
    <source>
        <tissue evidence="1">Shoot tissue taken approximately 20 cm above the soil surface</tissue>
    </source>
</reference>
<reference evidence="1" key="1">
    <citation type="submission" date="2014-09" db="EMBL/GenBank/DDBJ databases">
        <authorList>
            <person name="Magalhaes I.L.F."/>
            <person name="Oliveira U."/>
            <person name="Santos F.R."/>
            <person name="Vidigal T.H.D.A."/>
            <person name="Brescovit A.D."/>
            <person name="Santos A.J."/>
        </authorList>
    </citation>
    <scope>NUCLEOTIDE SEQUENCE</scope>
    <source>
        <tissue evidence="1">Shoot tissue taken approximately 20 cm above the soil surface</tissue>
    </source>
</reference>
<protein>
    <submittedName>
        <fullName evidence="1">Uncharacterized protein</fullName>
    </submittedName>
</protein>
<dbReference type="AlphaFoldDB" id="A0A0A9FTE0"/>